<organism evidence="2 3">
    <name type="scientific">Virgibacillus litoralis</name>
    <dbReference type="NCBI Taxonomy" id="578221"/>
    <lineage>
        <taxon>Bacteria</taxon>
        <taxon>Bacillati</taxon>
        <taxon>Bacillota</taxon>
        <taxon>Bacilli</taxon>
        <taxon>Bacillales</taxon>
        <taxon>Bacillaceae</taxon>
        <taxon>Virgibacillus</taxon>
    </lineage>
</organism>
<proteinExistence type="predicted"/>
<feature type="transmembrane region" description="Helical" evidence="1">
    <location>
        <begin position="5"/>
        <end position="23"/>
    </location>
</feature>
<reference evidence="2 3" key="1">
    <citation type="submission" date="2021-03" db="EMBL/GenBank/DDBJ databases">
        <title>Genomic Encyclopedia of Type Strains, Phase IV (KMG-IV): sequencing the most valuable type-strain genomes for metagenomic binning, comparative biology and taxonomic classification.</title>
        <authorList>
            <person name="Goeker M."/>
        </authorList>
    </citation>
    <scope>NUCLEOTIDE SEQUENCE [LARGE SCALE GENOMIC DNA]</scope>
    <source>
        <strain evidence="2 3">DSM 21085</strain>
    </source>
</reference>
<sequence>MKKHLFWIIPSIIIAIGIFSVFYQNITNASEPPDEGWSRALQIGTTTVNNGLPVQKTKDDKLILQTYEEGQLLTKTLNTNFEVVNENSYDIPFDKWTQVFIQENNLIYHDYKHIYDQKGNIIVSDAKRFYPLKDTILYTKDNTLYKLNQVDKTSNKLMDLKNGTDEITPFEGKQGLYFMTETSINNNVEINVYAVKAEGIEQIHHEKFTITFGQIINHIDFAINDQELTYTFETQQKQSQGPPQFYTYYKQVTIGSNEKFPLEQLKFNDPAGNGNLSEVGSINVSYRDGNPHFIFKASGYTQTKFKENNAFNIYSASMSDNGDVEVFRKSNTPAVSGNPQWLDESTVIWLDLKGESNDINVSSSKPAIIDMAPGLTMDDWIRGLGKTLGMMSMTVITLSISSIWFIWPVVFIVIIQFAQSKKLDEDPPWIFYTGIVIYMLAVFIFKEYIFVQSIYLNAPDYLTFNGSTNIFILLFAVIAFIAAQSTKKTRDWKASARISCFVGAHILMLLSFFGSYFI</sequence>
<dbReference type="Proteomes" id="UP001519328">
    <property type="component" value="Unassembled WGS sequence"/>
</dbReference>
<feature type="transmembrane region" description="Helical" evidence="1">
    <location>
        <begin position="494"/>
        <end position="517"/>
    </location>
</feature>
<evidence type="ECO:0000313" key="3">
    <source>
        <dbReference type="Proteomes" id="UP001519328"/>
    </source>
</evidence>
<keyword evidence="1" id="KW-0472">Membrane</keyword>
<gene>
    <name evidence="2" type="ORF">J2Z82_001188</name>
</gene>
<feature type="transmembrane region" description="Helical" evidence="1">
    <location>
        <begin position="429"/>
        <end position="449"/>
    </location>
</feature>
<name>A0ABS4HCQ2_9BACI</name>
<dbReference type="EMBL" id="JAGGKK010000004">
    <property type="protein sequence ID" value="MBP1948257.1"/>
    <property type="molecule type" value="Genomic_DNA"/>
</dbReference>
<comment type="caution">
    <text evidence="2">The sequence shown here is derived from an EMBL/GenBank/DDBJ whole genome shotgun (WGS) entry which is preliminary data.</text>
</comment>
<evidence type="ECO:0000256" key="1">
    <source>
        <dbReference type="SAM" id="Phobius"/>
    </source>
</evidence>
<protein>
    <submittedName>
        <fullName evidence="2">Uncharacterized protein</fullName>
    </submittedName>
</protein>
<keyword evidence="3" id="KW-1185">Reference proteome</keyword>
<dbReference type="RefSeq" id="WP_209479830.1">
    <property type="nucleotide sequence ID" value="NZ_JAGGKK010000004.1"/>
</dbReference>
<evidence type="ECO:0000313" key="2">
    <source>
        <dbReference type="EMBL" id="MBP1948257.1"/>
    </source>
</evidence>
<accession>A0ABS4HCQ2</accession>
<feature type="transmembrane region" description="Helical" evidence="1">
    <location>
        <begin position="461"/>
        <end position="482"/>
    </location>
</feature>
<keyword evidence="1" id="KW-0812">Transmembrane</keyword>
<keyword evidence="1" id="KW-1133">Transmembrane helix</keyword>
<feature type="transmembrane region" description="Helical" evidence="1">
    <location>
        <begin position="395"/>
        <end position="417"/>
    </location>
</feature>